<keyword evidence="3" id="KW-0862">Zinc</keyword>
<dbReference type="Gene3D" id="3.40.50.10710">
    <property type="entry name" value="Metallo-hydrolase/oxidoreductase"/>
    <property type="match status" value="1"/>
</dbReference>
<feature type="non-terminal residue" evidence="6">
    <location>
        <position position="276"/>
    </location>
</feature>
<evidence type="ECO:0000256" key="2">
    <source>
        <dbReference type="ARBA" id="ARBA00022801"/>
    </source>
</evidence>
<dbReference type="PANTHER" id="PTHR43694">
    <property type="entry name" value="RIBONUCLEASE J"/>
    <property type="match status" value="1"/>
</dbReference>
<dbReference type="SUPFAM" id="SSF56281">
    <property type="entry name" value="Metallo-hydrolase/oxidoreductase"/>
    <property type="match status" value="1"/>
</dbReference>
<dbReference type="InterPro" id="IPR055132">
    <property type="entry name" value="RNase_J_b_CASP"/>
</dbReference>
<evidence type="ECO:0000256" key="3">
    <source>
        <dbReference type="ARBA" id="ARBA00022833"/>
    </source>
</evidence>
<protein>
    <submittedName>
        <fullName evidence="6">Uncharacterized protein</fullName>
    </submittedName>
</protein>
<feature type="domain" description="Ribonuclease J beta-CASP" evidence="5">
    <location>
        <begin position="81"/>
        <end position="205"/>
    </location>
</feature>
<comment type="caution">
    <text evidence="6">The sequence shown here is derived from an EMBL/GenBank/DDBJ whole genome shotgun (WGS) entry which is preliminary data.</text>
</comment>
<accession>X1HTN2</accession>
<reference evidence="6" key="1">
    <citation type="journal article" date="2014" name="Front. Microbiol.">
        <title>High frequency of phylogenetically diverse reductive dehalogenase-homologous genes in deep subseafloor sedimentary metagenomes.</title>
        <authorList>
            <person name="Kawai M."/>
            <person name="Futagami T."/>
            <person name="Toyoda A."/>
            <person name="Takaki Y."/>
            <person name="Nishi S."/>
            <person name="Hori S."/>
            <person name="Arai W."/>
            <person name="Tsubouchi T."/>
            <person name="Morono Y."/>
            <person name="Uchiyama I."/>
            <person name="Ito T."/>
            <person name="Fujiyama A."/>
            <person name="Inagaki F."/>
            <person name="Takami H."/>
        </authorList>
    </citation>
    <scope>NUCLEOTIDE SEQUENCE</scope>
    <source>
        <strain evidence="6">Expedition CK06-06</strain>
    </source>
</reference>
<evidence type="ECO:0000313" key="6">
    <source>
        <dbReference type="EMBL" id="GAH48638.1"/>
    </source>
</evidence>
<dbReference type="GO" id="GO:0046872">
    <property type="term" value="F:metal ion binding"/>
    <property type="evidence" value="ECO:0007669"/>
    <property type="project" value="UniProtKB-KW"/>
</dbReference>
<dbReference type="GO" id="GO:0016787">
    <property type="term" value="F:hydrolase activity"/>
    <property type="evidence" value="ECO:0007669"/>
    <property type="project" value="UniProtKB-KW"/>
</dbReference>
<sequence length="276" mass="30084">PDSVGLVIRTPVGIVVHSGDFKIDYTPVIGSPTDLNRLAQLGTKPVLLLLSDSTYAELPGYTPSERVVSDTLDHIVAGASGRVIITTFSSLISRIQQVIDVAVKHNRYVFITGRSMEEIVPVAVEEGYLTIPPNVLCRSDELKRLPHNRVVVLTTGSQGEPTSALVRMANRDHSQIQIVPGDTVVMSATPVPGNEALVNKTVDSLFRQGADVIYGKVSQVHVHGHGSQEELKLLFDLVKPKFFMPVHGEYRHLKVHAKLAESLGMAKDNIFVLEDG</sequence>
<evidence type="ECO:0000259" key="4">
    <source>
        <dbReference type="Pfam" id="PF07521"/>
    </source>
</evidence>
<proteinExistence type="predicted"/>
<dbReference type="AlphaFoldDB" id="X1HTN2"/>
<dbReference type="EMBL" id="BARU01024342">
    <property type="protein sequence ID" value="GAH48638.1"/>
    <property type="molecule type" value="Genomic_DNA"/>
</dbReference>
<dbReference type="InterPro" id="IPR042173">
    <property type="entry name" value="RNase_J_2"/>
</dbReference>
<gene>
    <name evidence="6" type="ORF">S03H2_39384</name>
</gene>
<evidence type="ECO:0000256" key="1">
    <source>
        <dbReference type="ARBA" id="ARBA00022723"/>
    </source>
</evidence>
<keyword evidence="1" id="KW-0479">Metal-binding</keyword>
<name>X1HTN2_9ZZZZ</name>
<evidence type="ECO:0000259" key="5">
    <source>
        <dbReference type="Pfam" id="PF22505"/>
    </source>
</evidence>
<keyword evidence="2" id="KW-0378">Hydrolase</keyword>
<dbReference type="InterPro" id="IPR011108">
    <property type="entry name" value="RMMBL"/>
</dbReference>
<organism evidence="6">
    <name type="scientific">marine sediment metagenome</name>
    <dbReference type="NCBI Taxonomy" id="412755"/>
    <lineage>
        <taxon>unclassified sequences</taxon>
        <taxon>metagenomes</taxon>
        <taxon>ecological metagenomes</taxon>
    </lineage>
</organism>
<dbReference type="InterPro" id="IPR036866">
    <property type="entry name" value="RibonucZ/Hydroxyglut_hydro"/>
</dbReference>
<feature type="domain" description="Zn-dependent metallo-hydrolase RNA specificity" evidence="4">
    <location>
        <begin position="215"/>
        <end position="264"/>
    </location>
</feature>
<feature type="non-terminal residue" evidence="6">
    <location>
        <position position="1"/>
    </location>
</feature>
<dbReference type="Pfam" id="PF22505">
    <property type="entry name" value="RNase_J_b_CASP"/>
    <property type="match status" value="1"/>
</dbReference>
<dbReference type="Pfam" id="PF07521">
    <property type="entry name" value="RMMBL"/>
    <property type="match status" value="1"/>
</dbReference>
<dbReference type="PANTHER" id="PTHR43694:SF1">
    <property type="entry name" value="RIBONUCLEASE J"/>
    <property type="match status" value="1"/>
</dbReference>